<feature type="domain" description="NB-ARC" evidence="5">
    <location>
        <begin position="76"/>
        <end position="235"/>
    </location>
</feature>
<dbReference type="InterPro" id="IPR011990">
    <property type="entry name" value="TPR-like_helical_dom_sf"/>
</dbReference>
<dbReference type="Gene3D" id="1.25.40.10">
    <property type="entry name" value="Tetratricopeptide repeat domain"/>
    <property type="match status" value="1"/>
</dbReference>
<accession>A0ABR1HR73</accession>
<evidence type="ECO:0000256" key="3">
    <source>
        <dbReference type="SAM" id="MobiDB-lite"/>
    </source>
</evidence>
<evidence type="ECO:0000256" key="4">
    <source>
        <dbReference type="SAM" id="Phobius"/>
    </source>
</evidence>
<feature type="region of interest" description="Disordered" evidence="3">
    <location>
        <begin position="424"/>
        <end position="451"/>
    </location>
</feature>
<evidence type="ECO:0000256" key="2">
    <source>
        <dbReference type="ARBA" id="ARBA00023180"/>
    </source>
</evidence>
<comment type="subcellular location">
    <subcellularLocation>
        <location evidence="1">Membrane</location>
        <topology evidence="1">Multi-pass membrane protein</topology>
    </subcellularLocation>
</comment>
<comment type="caution">
    <text evidence="6">The sequence shown here is derived from an EMBL/GenBank/DDBJ whole genome shotgun (WGS) entry which is preliminary data.</text>
</comment>
<keyword evidence="2" id="KW-0325">Glycoprotein</keyword>
<feature type="transmembrane region" description="Helical" evidence="4">
    <location>
        <begin position="822"/>
        <end position="842"/>
    </location>
</feature>
<keyword evidence="4" id="KW-0472">Membrane</keyword>
<dbReference type="Proteomes" id="UP001498476">
    <property type="component" value="Unassembled WGS sequence"/>
</dbReference>
<dbReference type="PANTHER" id="PTHR46082">
    <property type="entry name" value="ATP/GTP-BINDING PROTEIN-RELATED"/>
    <property type="match status" value="1"/>
</dbReference>
<evidence type="ECO:0000259" key="5">
    <source>
        <dbReference type="Pfam" id="PF00931"/>
    </source>
</evidence>
<protein>
    <recommendedName>
        <fullName evidence="5">NB-ARC domain-containing protein</fullName>
    </recommendedName>
</protein>
<keyword evidence="4" id="KW-0812">Transmembrane</keyword>
<organism evidence="6 7">
    <name type="scientific">Neonectria punicea</name>
    <dbReference type="NCBI Taxonomy" id="979145"/>
    <lineage>
        <taxon>Eukaryota</taxon>
        <taxon>Fungi</taxon>
        <taxon>Dikarya</taxon>
        <taxon>Ascomycota</taxon>
        <taxon>Pezizomycotina</taxon>
        <taxon>Sordariomycetes</taxon>
        <taxon>Hypocreomycetidae</taxon>
        <taxon>Hypocreales</taxon>
        <taxon>Nectriaceae</taxon>
        <taxon>Neonectria</taxon>
    </lineage>
</organism>
<feature type="transmembrane region" description="Helical" evidence="4">
    <location>
        <begin position="862"/>
        <end position="879"/>
    </location>
</feature>
<dbReference type="SUPFAM" id="SSF48452">
    <property type="entry name" value="TPR-like"/>
    <property type="match status" value="1"/>
</dbReference>
<feature type="transmembrane region" description="Helical" evidence="4">
    <location>
        <begin position="755"/>
        <end position="774"/>
    </location>
</feature>
<gene>
    <name evidence="6" type="ORF">QQX98_000920</name>
</gene>
<dbReference type="Pfam" id="PF13424">
    <property type="entry name" value="TPR_12"/>
    <property type="match status" value="1"/>
</dbReference>
<dbReference type="InterPro" id="IPR011701">
    <property type="entry name" value="MFS"/>
</dbReference>
<evidence type="ECO:0000256" key="1">
    <source>
        <dbReference type="ARBA" id="ARBA00004141"/>
    </source>
</evidence>
<feature type="transmembrane region" description="Helical" evidence="4">
    <location>
        <begin position="725"/>
        <end position="743"/>
    </location>
</feature>
<dbReference type="InterPro" id="IPR027417">
    <property type="entry name" value="P-loop_NTPase"/>
</dbReference>
<dbReference type="Pfam" id="PF07690">
    <property type="entry name" value="MFS_1"/>
    <property type="match status" value="1"/>
</dbReference>
<dbReference type="InterPro" id="IPR002182">
    <property type="entry name" value="NB-ARC"/>
</dbReference>
<keyword evidence="4" id="KW-1133">Transmembrane helix</keyword>
<dbReference type="InterPro" id="IPR053137">
    <property type="entry name" value="NLR-like"/>
</dbReference>
<dbReference type="InterPro" id="IPR036259">
    <property type="entry name" value="MFS_trans_sf"/>
</dbReference>
<dbReference type="Gene3D" id="1.20.1250.20">
    <property type="entry name" value="MFS general substrate transporter like domains"/>
    <property type="match status" value="1"/>
</dbReference>
<dbReference type="PANTHER" id="PTHR46082:SF6">
    <property type="entry name" value="AAA+ ATPASE DOMAIN-CONTAINING PROTEIN-RELATED"/>
    <property type="match status" value="1"/>
</dbReference>
<reference evidence="6 7" key="1">
    <citation type="journal article" date="2025" name="Microbiol. Resour. Announc.">
        <title>Draft genome sequences for Neonectria magnoliae and Neonectria punicea, canker pathogens of Liriodendron tulipifera and Acer saccharum in West Virginia.</title>
        <authorList>
            <person name="Petronek H.M."/>
            <person name="Kasson M.T."/>
            <person name="Metheny A.M."/>
            <person name="Stauder C.M."/>
            <person name="Lovett B."/>
            <person name="Lynch S.C."/>
            <person name="Garnas J.R."/>
            <person name="Kasson L.R."/>
            <person name="Stajich J.E."/>
        </authorList>
    </citation>
    <scope>NUCLEOTIDE SEQUENCE [LARGE SCALE GENOMIC DNA]</scope>
    <source>
        <strain evidence="6 7">NRRL 64653</strain>
    </source>
</reference>
<feature type="transmembrane region" description="Helical" evidence="4">
    <location>
        <begin position="794"/>
        <end position="815"/>
    </location>
</feature>
<evidence type="ECO:0000313" key="7">
    <source>
        <dbReference type="Proteomes" id="UP001498476"/>
    </source>
</evidence>
<evidence type="ECO:0000313" key="6">
    <source>
        <dbReference type="EMBL" id="KAK7423730.1"/>
    </source>
</evidence>
<keyword evidence="7" id="KW-1185">Reference proteome</keyword>
<dbReference type="EMBL" id="JAZAVJ010000008">
    <property type="protein sequence ID" value="KAK7423730.1"/>
    <property type="molecule type" value="Genomic_DNA"/>
</dbReference>
<name>A0ABR1HR73_9HYPO</name>
<dbReference type="SUPFAM" id="SSF52540">
    <property type="entry name" value="P-loop containing nucleoside triphosphate hydrolases"/>
    <property type="match status" value="1"/>
</dbReference>
<sequence>MAQSTSASFGSGSHSGNHGFQVGQSYGTINAAFHLPPEPSEPPPVPFAAIPFRRDPDFVNRGDILDQIDRVCSEPAGRVALVGLGGIGKSQLAIEFAHRIVERSADTWVFWIYASTRARVEEGFAIIADMIKLPNRNQPKANTPQLVYTWLSNERNGKWIIIVDSADDLDVLFDKTRNTDDGRPLATYLPQSRNGSIILTTRDKDLAFRLTGDHRNIVEVGPMTETDGLHLLENRLSPLSDVTTALDLIRELDLVPLAISQAAAYIHARAPLSSIEKYLAEFRGSEAKRLQLLEHDAGDLRREGGASNAILTTWQVSFDHIRSKSPSAADLLSLMSFFNAQGIPEDLLRISRNTQGSTRSTSPESSLSQPDLPTSRDGHSFNRFVKKASRKFKKSIPLLPHRAFHFFSRGTSCKLNHVGHPKIDDERMGFESHSGAAGTMDSESNRSDSITDDGFEDDVAMLRAFCLITTNEGGHAFEMHGLVQLSTKRWLKAYGQQETFKGQYIELMADSFPSGEYETWGTCQRLFPHLEAAFEYRPTNQTQESDLAYLLFRGGLYAREQGMYDVAERMVRQAVQIDENTLGKDNEATLGSTALLASIFRGKGMYREAEKLQVQVLETRKMTLGVDHPDTLRSMNNLANIWQESGRYEDAIALMRECAQDVESNKQPQGEEIIYPADALLTPRQILFDETFCTSMIFNQAGLGNTLTTVGVIGQSFGITNPGQLSWLIAGYSLTIGTFILIGGRLVGLSVYSPYVLFIFARVFQGIGPALTLPNGLAILGQSYSPGPRKNMSFAWFGGSAPFGAIAGFVFGGLFALAWWPWIYWSQAITLAGMAAFAAWTIPPLPVQPTQDRTLREKLIDLDIPGGLAGVTTLVLFNFA</sequence>
<proteinExistence type="predicted"/>
<feature type="region of interest" description="Disordered" evidence="3">
    <location>
        <begin position="354"/>
        <end position="380"/>
    </location>
</feature>
<dbReference type="SUPFAM" id="SSF103473">
    <property type="entry name" value="MFS general substrate transporter"/>
    <property type="match status" value="1"/>
</dbReference>
<dbReference type="Gene3D" id="3.40.50.300">
    <property type="entry name" value="P-loop containing nucleotide triphosphate hydrolases"/>
    <property type="match status" value="1"/>
</dbReference>
<feature type="compositionally biased region" description="Low complexity" evidence="3">
    <location>
        <begin position="357"/>
        <end position="368"/>
    </location>
</feature>
<dbReference type="Pfam" id="PF00931">
    <property type="entry name" value="NB-ARC"/>
    <property type="match status" value="1"/>
</dbReference>